<dbReference type="InterPro" id="IPR052174">
    <property type="entry name" value="Flavoredoxin"/>
</dbReference>
<dbReference type="AlphaFoldDB" id="A0A921HNR2"/>
<reference evidence="3" key="2">
    <citation type="submission" date="2021-09" db="EMBL/GenBank/DDBJ databases">
        <authorList>
            <person name="Gilroy R."/>
        </authorList>
    </citation>
    <scope>NUCLEOTIDE SEQUENCE</scope>
    <source>
        <strain evidence="3">7318</strain>
    </source>
</reference>
<dbReference type="PANTHER" id="PTHR43567">
    <property type="entry name" value="FLAVOREDOXIN-RELATED-RELATED"/>
    <property type="match status" value="1"/>
</dbReference>
<gene>
    <name evidence="3" type="ORF">K8V65_05365</name>
</gene>
<name>A0A921HNR2_9FIRM</name>
<comment type="similarity">
    <text evidence="1">Belongs to the flavoredoxin family.</text>
</comment>
<sequence>MKKYVNVFDYAKEIMQALPKGVLLTTKADGKVNTMTIGWGTLGIEWAKPVFITFVREHRFTRSQLDTSGEFTVNIPLGEFNKKILGYCGTHSGKDTDKIADLDLTLEDGEKVAAPAIRELPLTLECKIIYKQKQELSALPPEIQRQSYPQDVDSSYCGSNKDIHIAYYGEIVNAYIVVE</sequence>
<organism evidence="3 4">
    <name type="scientific">Megamonas hypermegale</name>
    <dbReference type="NCBI Taxonomy" id="158847"/>
    <lineage>
        <taxon>Bacteria</taxon>
        <taxon>Bacillati</taxon>
        <taxon>Bacillota</taxon>
        <taxon>Negativicutes</taxon>
        <taxon>Selenomonadales</taxon>
        <taxon>Selenomonadaceae</taxon>
        <taxon>Megamonas</taxon>
    </lineage>
</organism>
<dbReference type="SUPFAM" id="SSF50475">
    <property type="entry name" value="FMN-binding split barrel"/>
    <property type="match status" value="1"/>
</dbReference>
<dbReference type="Pfam" id="PF01613">
    <property type="entry name" value="Flavin_Reduct"/>
    <property type="match status" value="1"/>
</dbReference>
<comment type="caution">
    <text evidence="3">The sequence shown here is derived from an EMBL/GenBank/DDBJ whole genome shotgun (WGS) entry which is preliminary data.</text>
</comment>
<evidence type="ECO:0000313" key="3">
    <source>
        <dbReference type="EMBL" id="HJF85067.1"/>
    </source>
</evidence>
<feature type="domain" description="Flavin reductase like" evidence="2">
    <location>
        <begin position="15"/>
        <end position="131"/>
    </location>
</feature>
<dbReference type="EMBL" id="DYVR01000145">
    <property type="protein sequence ID" value="HJF85067.1"/>
    <property type="molecule type" value="Genomic_DNA"/>
</dbReference>
<dbReference type="RefSeq" id="WP_346687637.1">
    <property type="nucleotide sequence ID" value="NZ_OZ006974.1"/>
</dbReference>
<reference evidence="3" key="1">
    <citation type="journal article" date="2021" name="PeerJ">
        <title>Extensive microbial diversity within the chicken gut microbiome revealed by metagenomics and culture.</title>
        <authorList>
            <person name="Gilroy R."/>
            <person name="Ravi A."/>
            <person name="Getino M."/>
            <person name="Pursley I."/>
            <person name="Horton D.L."/>
            <person name="Alikhan N.F."/>
            <person name="Baker D."/>
            <person name="Gharbi K."/>
            <person name="Hall N."/>
            <person name="Watson M."/>
            <person name="Adriaenssens E.M."/>
            <person name="Foster-Nyarko E."/>
            <person name="Jarju S."/>
            <person name="Secka A."/>
            <person name="Antonio M."/>
            <person name="Oren A."/>
            <person name="Chaudhuri R.R."/>
            <person name="La Ragione R."/>
            <person name="Hildebrand F."/>
            <person name="Pallen M.J."/>
        </authorList>
    </citation>
    <scope>NUCLEOTIDE SEQUENCE</scope>
    <source>
        <strain evidence="3">7318</strain>
    </source>
</reference>
<dbReference type="InterPro" id="IPR012349">
    <property type="entry name" value="Split_barrel_FMN-bd"/>
</dbReference>
<dbReference type="Proteomes" id="UP000780768">
    <property type="component" value="Unassembled WGS sequence"/>
</dbReference>
<evidence type="ECO:0000256" key="1">
    <source>
        <dbReference type="ARBA" id="ARBA00038054"/>
    </source>
</evidence>
<evidence type="ECO:0000259" key="2">
    <source>
        <dbReference type="Pfam" id="PF01613"/>
    </source>
</evidence>
<dbReference type="GO" id="GO:0010181">
    <property type="term" value="F:FMN binding"/>
    <property type="evidence" value="ECO:0007669"/>
    <property type="project" value="InterPro"/>
</dbReference>
<dbReference type="GO" id="GO:0016646">
    <property type="term" value="F:oxidoreductase activity, acting on the CH-NH group of donors, NAD or NADP as acceptor"/>
    <property type="evidence" value="ECO:0007669"/>
    <property type="project" value="UniProtKB-ARBA"/>
</dbReference>
<proteinExistence type="inferred from homology"/>
<accession>A0A921HNR2</accession>
<dbReference type="Gene3D" id="2.30.110.10">
    <property type="entry name" value="Electron Transport, Fmn-binding Protein, Chain A"/>
    <property type="match status" value="1"/>
</dbReference>
<dbReference type="InterPro" id="IPR002563">
    <property type="entry name" value="Flavin_Rdtase-like_dom"/>
</dbReference>
<dbReference type="PANTHER" id="PTHR43567:SF5">
    <property type="entry name" value="HYPOTHETICAL CYTOSOLIC PROTEIN"/>
    <property type="match status" value="1"/>
</dbReference>
<evidence type="ECO:0000313" key="4">
    <source>
        <dbReference type="Proteomes" id="UP000780768"/>
    </source>
</evidence>
<protein>
    <submittedName>
        <fullName evidence="3">Flavin reductase family protein</fullName>
    </submittedName>
</protein>